<reference evidence="1" key="1">
    <citation type="journal article" date="2022" name="bioRxiv">
        <title>Sequencing and chromosome-scale assembly of the giantPleurodeles waltlgenome.</title>
        <authorList>
            <person name="Brown T."/>
            <person name="Elewa A."/>
            <person name="Iarovenko S."/>
            <person name="Subramanian E."/>
            <person name="Araus A.J."/>
            <person name="Petzold A."/>
            <person name="Susuki M."/>
            <person name="Suzuki K.-i.T."/>
            <person name="Hayashi T."/>
            <person name="Toyoda A."/>
            <person name="Oliveira C."/>
            <person name="Osipova E."/>
            <person name="Leigh N.D."/>
            <person name="Simon A."/>
            <person name="Yun M.H."/>
        </authorList>
    </citation>
    <scope>NUCLEOTIDE SEQUENCE</scope>
    <source>
        <strain evidence="1">20211129_DDA</strain>
        <tissue evidence="1">Liver</tissue>
    </source>
</reference>
<dbReference type="EMBL" id="JANPWB010000012">
    <property type="protein sequence ID" value="KAJ1116486.1"/>
    <property type="molecule type" value="Genomic_DNA"/>
</dbReference>
<organism evidence="1 2">
    <name type="scientific">Pleurodeles waltl</name>
    <name type="common">Iberian ribbed newt</name>
    <dbReference type="NCBI Taxonomy" id="8319"/>
    <lineage>
        <taxon>Eukaryota</taxon>
        <taxon>Metazoa</taxon>
        <taxon>Chordata</taxon>
        <taxon>Craniata</taxon>
        <taxon>Vertebrata</taxon>
        <taxon>Euteleostomi</taxon>
        <taxon>Amphibia</taxon>
        <taxon>Batrachia</taxon>
        <taxon>Caudata</taxon>
        <taxon>Salamandroidea</taxon>
        <taxon>Salamandridae</taxon>
        <taxon>Pleurodelinae</taxon>
        <taxon>Pleurodeles</taxon>
    </lineage>
</organism>
<gene>
    <name evidence="1" type="ORF">NDU88_004697</name>
</gene>
<accession>A0AAV7NLT0</accession>
<sequence length="54" mass="5815">LGVVLPLGEVLLPVQRARLTHGLAAVLLKCSSRLPPSYSLQFLNRLAAETVDDC</sequence>
<comment type="caution">
    <text evidence="1">The sequence shown here is derived from an EMBL/GenBank/DDBJ whole genome shotgun (WGS) entry which is preliminary data.</text>
</comment>
<name>A0AAV7NLT0_PLEWA</name>
<feature type="non-terminal residue" evidence="1">
    <location>
        <position position="1"/>
    </location>
</feature>
<feature type="non-terminal residue" evidence="1">
    <location>
        <position position="54"/>
    </location>
</feature>
<proteinExistence type="predicted"/>
<keyword evidence="2" id="KW-1185">Reference proteome</keyword>
<evidence type="ECO:0000313" key="1">
    <source>
        <dbReference type="EMBL" id="KAJ1116486.1"/>
    </source>
</evidence>
<evidence type="ECO:0000313" key="2">
    <source>
        <dbReference type="Proteomes" id="UP001066276"/>
    </source>
</evidence>
<dbReference type="Proteomes" id="UP001066276">
    <property type="component" value="Chromosome 8"/>
</dbReference>
<evidence type="ECO:0008006" key="3">
    <source>
        <dbReference type="Google" id="ProtNLM"/>
    </source>
</evidence>
<protein>
    <recommendedName>
        <fullName evidence="3">LysR family transcriptional regulator</fullName>
    </recommendedName>
</protein>
<dbReference type="AlphaFoldDB" id="A0AAV7NLT0"/>